<reference evidence="1" key="1">
    <citation type="submission" date="2023-04" db="EMBL/GenBank/DDBJ databases">
        <title>Phytophthora fragariaefolia NBRC 109709.</title>
        <authorList>
            <person name="Ichikawa N."/>
            <person name="Sato H."/>
            <person name="Tonouchi N."/>
        </authorList>
    </citation>
    <scope>NUCLEOTIDE SEQUENCE</scope>
    <source>
        <strain evidence="1">NBRC 109709</strain>
    </source>
</reference>
<comment type="caution">
    <text evidence="1">The sequence shown here is derived from an EMBL/GenBank/DDBJ whole genome shotgun (WGS) entry which is preliminary data.</text>
</comment>
<proteinExistence type="predicted"/>
<protein>
    <submittedName>
        <fullName evidence="1">Unnamed protein product</fullName>
    </submittedName>
</protein>
<gene>
    <name evidence="1" type="ORF">Pfra01_001048900</name>
</gene>
<evidence type="ECO:0000313" key="2">
    <source>
        <dbReference type="Proteomes" id="UP001165121"/>
    </source>
</evidence>
<dbReference type="AlphaFoldDB" id="A0A9W6XF50"/>
<dbReference type="Proteomes" id="UP001165121">
    <property type="component" value="Unassembled WGS sequence"/>
</dbReference>
<organism evidence="1 2">
    <name type="scientific">Phytophthora fragariaefolia</name>
    <dbReference type="NCBI Taxonomy" id="1490495"/>
    <lineage>
        <taxon>Eukaryota</taxon>
        <taxon>Sar</taxon>
        <taxon>Stramenopiles</taxon>
        <taxon>Oomycota</taxon>
        <taxon>Peronosporomycetes</taxon>
        <taxon>Peronosporales</taxon>
        <taxon>Peronosporaceae</taxon>
        <taxon>Phytophthora</taxon>
    </lineage>
</organism>
<sequence>MQDLTLSNISLLPAGTDTTYAGPVIIFLNPAGLDVSPRSNFCNKPFFQYFVTVTVPPPPDVPLDIVPVAPAPARPPSPADVTAPVLARSSSLEVRPIDGSLRDSKLRKLVTKVVVVDAESSFLAGAASPQLASKAKVTTITTRSTWT</sequence>
<evidence type="ECO:0000313" key="1">
    <source>
        <dbReference type="EMBL" id="GMF37422.1"/>
    </source>
</evidence>
<accession>A0A9W6XF50</accession>
<keyword evidence="2" id="KW-1185">Reference proteome</keyword>
<dbReference type="EMBL" id="BSXT01001008">
    <property type="protein sequence ID" value="GMF37422.1"/>
    <property type="molecule type" value="Genomic_DNA"/>
</dbReference>
<name>A0A9W6XF50_9STRA</name>